<name>A0A2A2LDW7_9BILA</name>
<gene>
    <name evidence="3" type="ORF">WR25_20000</name>
</gene>
<dbReference type="OrthoDB" id="73491at2759"/>
<feature type="domain" description="DUF3752" evidence="2">
    <location>
        <begin position="214"/>
        <end position="337"/>
    </location>
</feature>
<feature type="compositionally biased region" description="Basic and acidic residues" evidence="1">
    <location>
        <begin position="257"/>
        <end position="290"/>
    </location>
</feature>
<dbReference type="PANTHER" id="PTHR46370">
    <property type="entry name" value="GPALPP MOTIFS-CONTAINING PROTEIN 1"/>
    <property type="match status" value="1"/>
</dbReference>
<keyword evidence="4" id="KW-1185">Reference proteome</keyword>
<dbReference type="AlphaFoldDB" id="A0A2A2LDW7"/>
<evidence type="ECO:0000313" key="3">
    <source>
        <dbReference type="EMBL" id="PAV84412.1"/>
    </source>
</evidence>
<feature type="compositionally biased region" description="Polar residues" evidence="1">
    <location>
        <begin position="7"/>
        <end position="28"/>
    </location>
</feature>
<dbReference type="Proteomes" id="UP000218231">
    <property type="component" value="Unassembled WGS sequence"/>
</dbReference>
<feature type="compositionally biased region" description="Acidic residues" evidence="1">
    <location>
        <begin position="147"/>
        <end position="160"/>
    </location>
</feature>
<protein>
    <recommendedName>
        <fullName evidence="2">DUF3752 domain-containing protein</fullName>
    </recommendedName>
</protein>
<comment type="caution">
    <text evidence="3">The sequence shown here is derived from an EMBL/GenBank/DDBJ whole genome shotgun (WGS) entry which is preliminary data.</text>
</comment>
<dbReference type="EMBL" id="LIAE01006854">
    <property type="protein sequence ID" value="PAV84412.1"/>
    <property type="molecule type" value="Genomic_DNA"/>
</dbReference>
<sequence length="345" mass="38852">MEKNRTFSDPSPENSVDEPSTSMNSNNELPRVEVEDPHAFIGPSIPSVMNIGSNQRDQDNSKDSAPDDPSDDPEDPSFSSHHSIGPSLPTIGPAIPSNISRPVIGPSIPDFLLNSAEEEEDEEEENLFGPMPPPPPTNNQNQRENLEMPEEEEEEEESDEQIGPQLPQAKNDDQEEYEYMMRLAALKQGQSEQKTSKREEWMTQLPKKLTNYGLGPRTFRKEGTAQADASWADTPEQKRRKIDNGDDQPGPSTAELATKKRDEEQQKRADELMKDRKESMLDVHQKKKNNESGSSNDLQPGERRPFDREKDMEVRGLKNASVSEIKEKVGKLGSRFGHSSQQKFL</sequence>
<reference evidence="3 4" key="1">
    <citation type="journal article" date="2017" name="Curr. Biol.">
        <title>Genome architecture and evolution of a unichromosomal asexual nematode.</title>
        <authorList>
            <person name="Fradin H."/>
            <person name="Zegar C."/>
            <person name="Gutwein M."/>
            <person name="Lucas J."/>
            <person name="Kovtun M."/>
            <person name="Corcoran D."/>
            <person name="Baugh L.R."/>
            <person name="Kiontke K."/>
            <person name="Gunsalus K."/>
            <person name="Fitch D.H."/>
            <person name="Piano F."/>
        </authorList>
    </citation>
    <scope>NUCLEOTIDE SEQUENCE [LARGE SCALE GENOMIC DNA]</scope>
    <source>
        <strain evidence="3">PF1309</strain>
    </source>
</reference>
<accession>A0A2A2LDW7</accession>
<feature type="compositionally biased region" description="Acidic residues" evidence="1">
    <location>
        <begin position="116"/>
        <end position="126"/>
    </location>
</feature>
<dbReference type="PANTHER" id="PTHR46370:SF1">
    <property type="entry name" value="GPALPP MOTIFS-CONTAINING PROTEIN 1"/>
    <property type="match status" value="1"/>
</dbReference>
<organism evidence="3 4">
    <name type="scientific">Diploscapter pachys</name>
    <dbReference type="NCBI Taxonomy" id="2018661"/>
    <lineage>
        <taxon>Eukaryota</taxon>
        <taxon>Metazoa</taxon>
        <taxon>Ecdysozoa</taxon>
        <taxon>Nematoda</taxon>
        <taxon>Chromadorea</taxon>
        <taxon>Rhabditida</taxon>
        <taxon>Rhabditina</taxon>
        <taxon>Rhabditomorpha</taxon>
        <taxon>Rhabditoidea</taxon>
        <taxon>Rhabditidae</taxon>
        <taxon>Diploscapter</taxon>
    </lineage>
</organism>
<proteinExistence type="predicted"/>
<feature type="compositionally biased region" description="Basic and acidic residues" evidence="1">
    <location>
        <begin position="56"/>
        <end position="65"/>
    </location>
</feature>
<feature type="compositionally biased region" description="Basic and acidic residues" evidence="1">
    <location>
        <begin position="300"/>
        <end position="316"/>
    </location>
</feature>
<dbReference type="InterPro" id="IPR022226">
    <property type="entry name" value="DUF3752"/>
</dbReference>
<feature type="compositionally biased region" description="Acidic residues" evidence="1">
    <location>
        <begin position="66"/>
        <end position="75"/>
    </location>
</feature>
<evidence type="ECO:0000313" key="4">
    <source>
        <dbReference type="Proteomes" id="UP000218231"/>
    </source>
</evidence>
<evidence type="ECO:0000256" key="1">
    <source>
        <dbReference type="SAM" id="MobiDB-lite"/>
    </source>
</evidence>
<evidence type="ECO:0000259" key="2">
    <source>
        <dbReference type="Pfam" id="PF12572"/>
    </source>
</evidence>
<dbReference type="Pfam" id="PF12572">
    <property type="entry name" value="DUF3752"/>
    <property type="match status" value="1"/>
</dbReference>
<feature type="region of interest" description="Disordered" evidence="1">
    <location>
        <begin position="1"/>
        <end position="345"/>
    </location>
</feature>
<dbReference type="InterPro" id="IPR046331">
    <property type="entry name" value="GPAM1-like"/>
</dbReference>